<dbReference type="Gene3D" id="2.130.10.10">
    <property type="entry name" value="YVTN repeat-like/Quinoprotein amine dehydrogenase"/>
    <property type="match status" value="1"/>
</dbReference>
<feature type="repeat" description="WD" evidence="1">
    <location>
        <begin position="325"/>
        <end position="357"/>
    </location>
</feature>
<dbReference type="GO" id="GO:0071013">
    <property type="term" value="C:catalytic step 2 spliceosome"/>
    <property type="evidence" value="ECO:0007669"/>
    <property type="project" value="InterPro"/>
</dbReference>
<dbReference type="GO" id="GO:0000398">
    <property type="term" value="P:mRNA splicing, via spliceosome"/>
    <property type="evidence" value="ECO:0007669"/>
    <property type="project" value="InterPro"/>
</dbReference>
<name>A0A0L7KTW8_OPEBR</name>
<dbReference type="Pfam" id="PF00400">
    <property type="entry name" value="WD40"/>
    <property type="match status" value="2"/>
</dbReference>
<organism evidence="3 4">
    <name type="scientific">Operophtera brumata</name>
    <name type="common">Winter moth</name>
    <name type="synonym">Phalaena brumata</name>
    <dbReference type="NCBI Taxonomy" id="104452"/>
    <lineage>
        <taxon>Eukaryota</taxon>
        <taxon>Metazoa</taxon>
        <taxon>Ecdysozoa</taxon>
        <taxon>Arthropoda</taxon>
        <taxon>Hexapoda</taxon>
        <taxon>Insecta</taxon>
        <taxon>Pterygota</taxon>
        <taxon>Neoptera</taxon>
        <taxon>Endopterygota</taxon>
        <taxon>Lepidoptera</taxon>
        <taxon>Glossata</taxon>
        <taxon>Ditrysia</taxon>
        <taxon>Geometroidea</taxon>
        <taxon>Geometridae</taxon>
        <taxon>Larentiinae</taxon>
        <taxon>Operophtera</taxon>
    </lineage>
</organism>
<comment type="caution">
    <text evidence="3">The sequence shown here is derived from an EMBL/GenBank/DDBJ whole genome shotgun (WGS) entry which is preliminary data.</text>
</comment>
<proteinExistence type="predicted"/>
<keyword evidence="4" id="KW-1185">Reference proteome</keyword>
<dbReference type="PROSITE" id="PS50082">
    <property type="entry name" value="WD_REPEATS_2"/>
    <property type="match status" value="1"/>
</dbReference>
<dbReference type="PANTHER" id="PTHR43979">
    <property type="entry name" value="PRE-MRNA-PROCESSING FACTOR 17"/>
    <property type="match status" value="1"/>
</dbReference>
<feature type="non-terminal residue" evidence="3">
    <location>
        <position position="417"/>
    </location>
</feature>
<evidence type="ECO:0000256" key="1">
    <source>
        <dbReference type="PROSITE-ProRule" id="PRU00221"/>
    </source>
</evidence>
<dbReference type="InterPro" id="IPR015943">
    <property type="entry name" value="WD40/YVTN_repeat-like_dom_sf"/>
</dbReference>
<reference evidence="3 4" key="1">
    <citation type="journal article" date="2015" name="Genome Biol. Evol.">
        <title>The genome of winter moth (Operophtera brumata) provides a genomic perspective on sexual dimorphism and phenology.</title>
        <authorList>
            <person name="Derks M.F."/>
            <person name="Smit S."/>
            <person name="Salis L."/>
            <person name="Schijlen E."/>
            <person name="Bossers A."/>
            <person name="Mateman C."/>
            <person name="Pijl A.S."/>
            <person name="de Ridder D."/>
            <person name="Groenen M.A."/>
            <person name="Visser M.E."/>
            <person name="Megens H.J."/>
        </authorList>
    </citation>
    <scope>NUCLEOTIDE SEQUENCE [LARGE SCALE GENOMIC DNA]</scope>
    <source>
        <strain evidence="3">WM2013NL</strain>
        <tissue evidence="3">Head and thorax</tissue>
    </source>
</reference>
<dbReference type="SUPFAM" id="SSF50978">
    <property type="entry name" value="WD40 repeat-like"/>
    <property type="match status" value="1"/>
</dbReference>
<feature type="compositionally biased region" description="Basic and acidic residues" evidence="2">
    <location>
        <begin position="20"/>
        <end position="31"/>
    </location>
</feature>
<dbReference type="EMBL" id="JTDY01005837">
    <property type="protein sequence ID" value="KOB66565.1"/>
    <property type="molecule type" value="Genomic_DNA"/>
</dbReference>
<evidence type="ECO:0000313" key="4">
    <source>
        <dbReference type="Proteomes" id="UP000037510"/>
    </source>
</evidence>
<dbReference type="InterPro" id="IPR032847">
    <property type="entry name" value="PRPF17"/>
</dbReference>
<sequence>MLNIQNYGSSSEDDGDNDSETTKQHSNEKMLTHLKPVDPNLSIAKTMQIVAAPVVMPTNEDDSRVLISRNQEIMHNPKYEELFAPTLGPENPFKTEQMKAERNILSGFVEKAHISEFQFENQRRTFTSYGYALDPSNDEAKPSDSVVFDKATDYQGRSWMEAPRSETQLRSDTPPDRCFLPKVQLVVFDKATDYQGRSWMEVPRSETQLRSDTPTDRCFLPKVQLVVFDKATDYQGRSWMEAPRSETQLRSDTPPDRCFLPKIWEVYGDRRCIRTYFGHRQAVRDVNFNNSGKQFVPYCAKFHPDEDKQHLFVCGTSDKKIICEYDRHLGAVNTITFVDENRRFVTTSDDKSLRVWEWDIPVDMKYIADPSMHSLPAVTAAPNGKWLACQSMDNKVIVFSALNRFKMNRKKTFQGHM</sequence>
<dbReference type="AlphaFoldDB" id="A0A0L7KTW8"/>
<evidence type="ECO:0000313" key="3">
    <source>
        <dbReference type="EMBL" id="KOB66565.1"/>
    </source>
</evidence>
<dbReference type="GO" id="GO:0003729">
    <property type="term" value="F:mRNA binding"/>
    <property type="evidence" value="ECO:0007669"/>
    <property type="project" value="TreeGrafter"/>
</dbReference>
<accession>A0A0L7KTW8</accession>
<dbReference type="InterPro" id="IPR036322">
    <property type="entry name" value="WD40_repeat_dom_sf"/>
</dbReference>
<dbReference type="InterPro" id="IPR001680">
    <property type="entry name" value="WD40_rpt"/>
</dbReference>
<gene>
    <name evidence="3" type="ORF">OBRU01_21036</name>
</gene>
<dbReference type="Proteomes" id="UP000037510">
    <property type="component" value="Unassembled WGS sequence"/>
</dbReference>
<dbReference type="STRING" id="104452.A0A0L7KTW8"/>
<feature type="region of interest" description="Disordered" evidence="2">
    <location>
        <begin position="1"/>
        <end position="37"/>
    </location>
</feature>
<dbReference type="PANTHER" id="PTHR43979:SF1">
    <property type="entry name" value="PRE-MRNA-PROCESSING FACTOR 17"/>
    <property type="match status" value="1"/>
</dbReference>
<evidence type="ECO:0000256" key="2">
    <source>
        <dbReference type="SAM" id="MobiDB-lite"/>
    </source>
</evidence>
<protein>
    <submittedName>
        <fullName evidence="3">Uncharacterized protein</fullName>
    </submittedName>
</protein>
<keyword evidence="1" id="KW-0853">WD repeat</keyword>
<dbReference type="SMART" id="SM00320">
    <property type="entry name" value="WD40"/>
    <property type="match status" value="2"/>
</dbReference>
<dbReference type="PROSITE" id="PS50294">
    <property type="entry name" value="WD_REPEATS_REGION"/>
    <property type="match status" value="1"/>
</dbReference>